<comment type="catalytic activity">
    <reaction evidence="8">
        <text>L-lysyl-[histone] + S-adenosyl-L-methionine = N(6)-methyl-L-lysyl-[histone] + S-adenosyl-L-homocysteine + H(+)</text>
        <dbReference type="Rhea" id="RHEA:10024"/>
        <dbReference type="Rhea" id="RHEA-COMP:9845"/>
        <dbReference type="Rhea" id="RHEA-COMP:9846"/>
        <dbReference type="ChEBI" id="CHEBI:15378"/>
        <dbReference type="ChEBI" id="CHEBI:29969"/>
        <dbReference type="ChEBI" id="CHEBI:57856"/>
        <dbReference type="ChEBI" id="CHEBI:59789"/>
        <dbReference type="ChEBI" id="CHEBI:61929"/>
    </reaction>
    <physiologicalReaction direction="left-to-right" evidence="8">
        <dbReference type="Rhea" id="RHEA:10025"/>
    </physiologicalReaction>
</comment>
<keyword evidence="3" id="KW-0489">Methyltransferase</keyword>
<evidence type="ECO:0000256" key="4">
    <source>
        <dbReference type="ARBA" id="ARBA00022679"/>
    </source>
</evidence>
<dbReference type="CDD" id="cd20071">
    <property type="entry name" value="SET_SMYD"/>
    <property type="match status" value="1"/>
</dbReference>
<dbReference type="Proteomes" id="UP000750334">
    <property type="component" value="Unassembled WGS sequence"/>
</dbReference>
<dbReference type="PROSITE" id="PS50280">
    <property type="entry name" value="SET"/>
    <property type="match status" value="1"/>
</dbReference>
<dbReference type="Gene3D" id="1.10.220.160">
    <property type="match status" value="1"/>
</dbReference>
<keyword evidence="5" id="KW-0949">S-adenosyl-L-methionine</keyword>
<gene>
    <name evidence="11" type="primary">SET5</name>
    <name evidence="11" type="ORF">C6P45_000623</name>
</gene>
<evidence type="ECO:0000256" key="2">
    <source>
        <dbReference type="ARBA" id="ARBA00022454"/>
    </source>
</evidence>
<evidence type="ECO:0000313" key="12">
    <source>
        <dbReference type="Proteomes" id="UP000750334"/>
    </source>
</evidence>
<proteinExistence type="predicted"/>
<dbReference type="GO" id="GO:0032259">
    <property type="term" value="P:methylation"/>
    <property type="evidence" value="ECO:0007669"/>
    <property type="project" value="UniProtKB-KW"/>
</dbReference>
<feature type="domain" description="SET" evidence="10">
    <location>
        <begin position="50"/>
        <end position="316"/>
    </location>
</feature>
<evidence type="ECO:0000256" key="7">
    <source>
        <dbReference type="ARBA" id="ARBA00044528"/>
    </source>
</evidence>
<evidence type="ECO:0000256" key="9">
    <source>
        <dbReference type="SAM" id="MobiDB-lite"/>
    </source>
</evidence>
<feature type="region of interest" description="Disordered" evidence="9">
    <location>
        <begin position="362"/>
        <end position="398"/>
    </location>
</feature>
<feature type="compositionally biased region" description="Polar residues" evidence="9">
    <location>
        <begin position="365"/>
        <end position="379"/>
    </location>
</feature>
<evidence type="ECO:0000256" key="6">
    <source>
        <dbReference type="ARBA" id="ARBA00042380"/>
    </source>
</evidence>
<dbReference type="GO" id="GO:0005694">
    <property type="term" value="C:chromosome"/>
    <property type="evidence" value="ECO:0007669"/>
    <property type="project" value="UniProtKB-SubCell"/>
</dbReference>
<dbReference type="SUPFAM" id="SSF82199">
    <property type="entry name" value="SET domain"/>
    <property type="match status" value="1"/>
</dbReference>
<evidence type="ECO:0000313" key="11">
    <source>
        <dbReference type="EMBL" id="KAG0664472.1"/>
    </source>
</evidence>
<dbReference type="InterPro" id="IPR046341">
    <property type="entry name" value="SET_dom_sf"/>
</dbReference>
<name>A0A9P6W6Z8_MAUEX</name>
<comment type="subcellular location">
    <subcellularLocation>
        <location evidence="1">Chromosome</location>
    </subcellularLocation>
</comment>
<dbReference type="EMBL" id="PUHR01000120">
    <property type="protein sequence ID" value="KAG0664472.1"/>
    <property type="molecule type" value="Genomic_DNA"/>
</dbReference>
<dbReference type="PANTHER" id="PTHR46402">
    <property type="entry name" value="SET AND MYND DOMAIN-CONTAINING PROTEIN 5"/>
    <property type="match status" value="1"/>
</dbReference>
<protein>
    <recommendedName>
        <fullName evidence="7">Histone-lysine N-methyltransferase SET5</fullName>
    </recommendedName>
    <alternativeName>
        <fullName evidence="6">SET domain-containing protein 5</fullName>
    </alternativeName>
</protein>
<evidence type="ECO:0000259" key="10">
    <source>
        <dbReference type="PROSITE" id="PS50280"/>
    </source>
</evidence>
<sequence length="439" mass="50607">MHLRIETLALNDTITEDRPDLITNESQDQNENTRHILHPTDISIDNIQFPDVTTFSDLISNHKGIDIIQEKSNDLRKIVATNTYRLGELIAFETDPICLIPPLDKLTLLQKGKCCAVCGKSLSSHNISPHFIMTHGLDCSDCEFVWCSKKCKLKNQILHKSLQHGKHKLGNKLQYKKWYEFEKFCHDNDLISAYSVAIIVATILLNCNTDNKNLWKQWESLAAPTVSNKNETWENCYKLFQEVFPHLNQFNNLQSFMSQIGKFNINQRSQQLYFVNSLLNHSCEPNVHFEINDKNECKMFARADISIGDELLITYINPLHNVEIRQKELKQKYGFDCTCRRCKAELQQINQTVKPKIVVKDTHSNDSLNTPPIITEPSQRLSTSTRRKSSMRSKRPDLTELLKNGQEFDLDIPENLGVPDRRRASVRFDGTVSMAVEEE</sequence>
<dbReference type="Gene3D" id="2.170.270.10">
    <property type="entry name" value="SET domain"/>
    <property type="match status" value="1"/>
</dbReference>
<evidence type="ECO:0000256" key="1">
    <source>
        <dbReference type="ARBA" id="ARBA00004286"/>
    </source>
</evidence>
<dbReference type="AlphaFoldDB" id="A0A9P6W6Z8"/>
<accession>A0A9P6W6Z8</accession>
<dbReference type="Pfam" id="PF00856">
    <property type="entry name" value="SET"/>
    <property type="match status" value="1"/>
</dbReference>
<comment type="caution">
    <text evidence="11">The sequence shown here is derived from an EMBL/GenBank/DDBJ whole genome shotgun (WGS) entry which is preliminary data.</text>
</comment>
<keyword evidence="12" id="KW-1185">Reference proteome</keyword>
<evidence type="ECO:0000256" key="3">
    <source>
        <dbReference type="ARBA" id="ARBA00022603"/>
    </source>
</evidence>
<reference evidence="11 12" key="1">
    <citation type="submission" date="2020-11" db="EMBL/GenBank/DDBJ databases">
        <title>Kefir isolates.</title>
        <authorList>
            <person name="Marcisauskas S."/>
            <person name="Kim Y."/>
            <person name="Blasche S."/>
        </authorList>
    </citation>
    <scope>NUCLEOTIDE SEQUENCE [LARGE SCALE GENOMIC DNA]</scope>
    <source>
        <strain evidence="11 12">OG2</strain>
    </source>
</reference>
<dbReference type="GO" id="GO:0045814">
    <property type="term" value="P:negative regulation of gene expression, epigenetic"/>
    <property type="evidence" value="ECO:0007669"/>
    <property type="project" value="TreeGrafter"/>
</dbReference>
<organism evidence="11 12">
    <name type="scientific">Maudiozyma exigua</name>
    <name type="common">Yeast</name>
    <name type="synonym">Kazachstania exigua</name>
    <dbReference type="NCBI Taxonomy" id="34358"/>
    <lineage>
        <taxon>Eukaryota</taxon>
        <taxon>Fungi</taxon>
        <taxon>Dikarya</taxon>
        <taxon>Ascomycota</taxon>
        <taxon>Saccharomycotina</taxon>
        <taxon>Saccharomycetes</taxon>
        <taxon>Saccharomycetales</taxon>
        <taxon>Saccharomycetaceae</taxon>
        <taxon>Maudiozyma</taxon>
    </lineage>
</organism>
<dbReference type="InterPro" id="IPR001214">
    <property type="entry name" value="SET_dom"/>
</dbReference>
<evidence type="ECO:0000256" key="5">
    <source>
        <dbReference type="ARBA" id="ARBA00022691"/>
    </source>
</evidence>
<dbReference type="GO" id="GO:0042799">
    <property type="term" value="F:histone H4K20 methyltransferase activity"/>
    <property type="evidence" value="ECO:0007669"/>
    <property type="project" value="TreeGrafter"/>
</dbReference>
<dbReference type="OrthoDB" id="438641at2759"/>
<keyword evidence="4" id="KW-0808">Transferase</keyword>
<evidence type="ECO:0000256" key="8">
    <source>
        <dbReference type="ARBA" id="ARBA00048619"/>
    </source>
</evidence>
<dbReference type="PANTHER" id="PTHR46402:SF2">
    <property type="entry name" value="HISTONE-LYSINE N-TRIMETHYLTRANSFERASE SMYD5"/>
    <property type="match status" value="1"/>
</dbReference>
<dbReference type="Gene3D" id="6.10.140.2220">
    <property type="match status" value="1"/>
</dbReference>
<keyword evidence="2" id="KW-0158">Chromosome</keyword>